<dbReference type="GO" id="GO:0006869">
    <property type="term" value="P:lipid transport"/>
    <property type="evidence" value="ECO:0007669"/>
    <property type="project" value="UniProtKB-KW"/>
</dbReference>
<dbReference type="SMART" id="SM00239">
    <property type="entry name" value="C2"/>
    <property type="match status" value="2"/>
</dbReference>
<dbReference type="EMBL" id="CZPT02001250">
    <property type="protein sequence ID" value="SCU69547.1"/>
    <property type="molecule type" value="Genomic_DNA"/>
</dbReference>
<dbReference type="SUPFAM" id="SSF49562">
    <property type="entry name" value="C2 domain (Calcium/lipid-binding domain, CaLB)"/>
    <property type="match status" value="2"/>
</dbReference>
<keyword evidence="3" id="KW-0445">Lipid transport</keyword>
<dbReference type="InterPro" id="IPR031468">
    <property type="entry name" value="SMP_LBD"/>
</dbReference>
<dbReference type="Pfam" id="PF00168">
    <property type="entry name" value="C2"/>
    <property type="match status" value="2"/>
</dbReference>
<dbReference type="InterPro" id="IPR035892">
    <property type="entry name" value="C2_domain_sf"/>
</dbReference>
<evidence type="ECO:0000259" key="7">
    <source>
        <dbReference type="PROSITE" id="PS50004"/>
    </source>
</evidence>
<feature type="domain" description="C2" evidence="7">
    <location>
        <begin position="457"/>
        <end position="576"/>
    </location>
</feature>
<dbReference type="PROSITE" id="PS51847">
    <property type="entry name" value="SMP"/>
    <property type="match status" value="1"/>
</dbReference>
<keyword evidence="2" id="KW-0813">Transport</keyword>
<feature type="transmembrane region" description="Helical" evidence="6">
    <location>
        <begin position="208"/>
        <end position="231"/>
    </location>
</feature>
<dbReference type="GO" id="GO:0005783">
    <property type="term" value="C:endoplasmic reticulum"/>
    <property type="evidence" value="ECO:0007669"/>
    <property type="project" value="TreeGrafter"/>
</dbReference>
<dbReference type="GeneID" id="92375053"/>
<dbReference type="Pfam" id="PF25669">
    <property type="entry name" value="SMP_MUG190-like"/>
    <property type="match status" value="1"/>
</dbReference>
<dbReference type="GO" id="GO:0016020">
    <property type="term" value="C:membrane"/>
    <property type="evidence" value="ECO:0007669"/>
    <property type="project" value="UniProtKB-SubCell"/>
</dbReference>
<evidence type="ECO:0000256" key="6">
    <source>
        <dbReference type="SAM" id="Phobius"/>
    </source>
</evidence>
<keyword evidence="10" id="KW-1185">Reference proteome</keyword>
<evidence type="ECO:0000256" key="2">
    <source>
        <dbReference type="ARBA" id="ARBA00022448"/>
    </source>
</evidence>
<dbReference type="PANTHER" id="PTHR10774">
    <property type="entry name" value="EXTENDED SYNAPTOTAGMIN-RELATED"/>
    <property type="match status" value="1"/>
</dbReference>
<evidence type="ECO:0000313" key="10">
    <source>
        <dbReference type="Proteomes" id="UP000195570"/>
    </source>
</evidence>
<dbReference type="SMR" id="A0A1G4IC41"/>
<name>A0A1G4IC41_TRYEQ</name>
<dbReference type="InterPro" id="IPR045050">
    <property type="entry name" value="Synaptotagmin_plant"/>
</dbReference>
<sequence>MEKANELMQRFGELNNPSHIFLAVVIAWLVLRCIYSIGLVLLVEVALVVGAVSYLIRKEGKRTAFNILHAHRLMRDKEFMKTVLERDLPEWLINPSANNVQWLNSLINEMWKPISEATATTVKNCLEPLLETYKPSFIYSMNLKQCTMGSQPFVITGIQYHPSREKESILDVTMTWDSDMDIVIHLDMPGPDMNVHVRRLQLSMQTRVVLFPYVSVWPCFGNMSVSIMKLWMLNFDISAGGVALDAVPAVGSFLDNFFRKTLVGMMQYPKRWTFPIVQGYEMDTSLADSAMGTLRIRFLRANEWYHRYVSDRAKTPYYIKLLMSGEDPKKRLLKSNIYSGLDTTFSDVFSFILYDTELTLHFWMYFDVPGYDVLIGECVVPVKSLVESKGREYTCMMSKTSGSRTTVRSKLLIMPEFLPYNTGGTTTTGSAPQQAPSRAVSESFANSLKSTSDAIVPPSTRSTVPNDDGVENHGGGTLFVTVQRCRNLKNKETIGVSDPYVKLQLRKQTRKSPYISSTLNPDFNFEAALEVYDIRSDVLHISILDKNDLVKDRLMGTLRIMLSQVAAAPGDIIRGDMNLDPEGQISLELKLLRH</sequence>
<keyword evidence="6" id="KW-1133">Transmembrane helix</keyword>
<dbReference type="VEuPathDB" id="TriTrypDB:TEOVI_000111300"/>
<evidence type="ECO:0000259" key="8">
    <source>
        <dbReference type="PROSITE" id="PS51847"/>
    </source>
</evidence>
<dbReference type="CDD" id="cd21677">
    <property type="entry name" value="SMP_SYT"/>
    <property type="match status" value="1"/>
</dbReference>
<accession>A0A1G4IC41</accession>
<gene>
    <name evidence="9" type="ORF">TEOVI_000111300</name>
</gene>
<keyword evidence="5 6" id="KW-0472">Membrane</keyword>
<evidence type="ECO:0000256" key="5">
    <source>
        <dbReference type="ARBA" id="ARBA00023136"/>
    </source>
</evidence>
<feature type="domain" description="SMP-LTD" evidence="8">
    <location>
        <begin position="96"/>
        <end position="277"/>
    </location>
</feature>
<dbReference type="Proteomes" id="UP000195570">
    <property type="component" value="Unassembled WGS sequence"/>
</dbReference>
<dbReference type="PANTHER" id="PTHR10774:SF190">
    <property type="entry name" value="C2 CALCIUM_LIPID-BINDING ENDONUCLEASE_EXONUCLEASE_PHOSPHATASE-RELATED"/>
    <property type="match status" value="1"/>
</dbReference>
<dbReference type="InterPro" id="IPR000008">
    <property type="entry name" value="C2_dom"/>
</dbReference>
<comment type="caution">
    <text evidence="9">The sequence shown here is derived from an EMBL/GenBank/DDBJ whole genome shotgun (WGS) entry which is preliminary data.</text>
</comment>
<dbReference type="PROSITE" id="PS50004">
    <property type="entry name" value="C2"/>
    <property type="match status" value="1"/>
</dbReference>
<keyword evidence="6" id="KW-0812">Transmembrane</keyword>
<dbReference type="RefSeq" id="XP_067080498.1">
    <property type="nucleotide sequence ID" value="XM_067224397.1"/>
</dbReference>
<dbReference type="Gene3D" id="2.60.40.150">
    <property type="entry name" value="C2 domain"/>
    <property type="match status" value="1"/>
</dbReference>
<organism evidence="9 10">
    <name type="scientific">Trypanosoma equiperdum</name>
    <dbReference type="NCBI Taxonomy" id="5694"/>
    <lineage>
        <taxon>Eukaryota</taxon>
        <taxon>Discoba</taxon>
        <taxon>Euglenozoa</taxon>
        <taxon>Kinetoplastea</taxon>
        <taxon>Metakinetoplastina</taxon>
        <taxon>Trypanosomatida</taxon>
        <taxon>Trypanosomatidae</taxon>
        <taxon>Trypanosoma</taxon>
    </lineage>
</organism>
<dbReference type="GO" id="GO:0008289">
    <property type="term" value="F:lipid binding"/>
    <property type="evidence" value="ECO:0007669"/>
    <property type="project" value="UniProtKB-KW"/>
</dbReference>
<evidence type="ECO:0000256" key="4">
    <source>
        <dbReference type="ARBA" id="ARBA00023121"/>
    </source>
</evidence>
<proteinExistence type="predicted"/>
<dbReference type="CDD" id="cd00030">
    <property type="entry name" value="C2"/>
    <property type="match status" value="1"/>
</dbReference>
<protein>
    <submittedName>
        <fullName evidence="9">Synaptotagmin, putative</fullName>
    </submittedName>
</protein>
<reference evidence="9" key="1">
    <citation type="submission" date="2016-09" db="EMBL/GenBank/DDBJ databases">
        <authorList>
            <person name="Hebert L."/>
            <person name="Moumen B."/>
        </authorList>
    </citation>
    <scope>NUCLEOTIDE SEQUENCE [LARGE SCALE GENOMIC DNA]</scope>
    <source>
        <strain evidence="9">OVI</strain>
    </source>
</reference>
<comment type="subcellular location">
    <subcellularLocation>
        <location evidence="1">Membrane</location>
    </subcellularLocation>
</comment>
<evidence type="ECO:0000256" key="3">
    <source>
        <dbReference type="ARBA" id="ARBA00023055"/>
    </source>
</evidence>
<feature type="transmembrane region" description="Helical" evidence="6">
    <location>
        <begin position="20"/>
        <end position="52"/>
    </location>
</feature>
<dbReference type="AlphaFoldDB" id="A0A1G4IC41"/>
<keyword evidence="4" id="KW-0446">Lipid-binding</keyword>
<evidence type="ECO:0000256" key="1">
    <source>
        <dbReference type="ARBA" id="ARBA00004370"/>
    </source>
</evidence>
<evidence type="ECO:0000313" key="9">
    <source>
        <dbReference type="EMBL" id="SCU69547.1"/>
    </source>
</evidence>